<evidence type="ECO:0000256" key="5">
    <source>
        <dbReference type="ARBA" id="ARBA00022692"/>
    </source>
</evidence>
<dbReference type="InterPro" id="IPR036259">
    <property type="entry name" value="MFS_trans_sf"/>
</dbReference>
<keyword evidence="5 8" id="KW-0812">Transmembrane</keyword>
<comment type="caution">
    <text evidence="10">The sequence shown here is derived from an EMBL/GenBank/DDBJ whole genome shotgun (WGS) entry which is preliminary data.</text>
</comment>
<keyword evidence="3" id="KW-1003">Cell membrane</keyword>
<evidence type="ECO:0000259" key="9">
    <source>
        <dbReference type="Pfam" id="PF12832"/>
    </source>
</evidence>
<feature type="transmembrane region" description="Helical" evidence="8">
    <location>
        <begin position="364"/>
        <end position="381"/>
    </location>
</feature>
<dbReference type="PANTHER" id="PTHR23522">
    <property type="entry name" value="BLL5896 PROTEIN"/>
    <property type="match status" value="1"/>
</dbReference>
<dbReference type="PANTHER" id="PTHR23522:SF10">
    <property type="entry name" value="3-PHENYLPROPIONIC ACID TRANSPORTER-RELATED"/>
    <property type="match status" value="1"/>
</dbReference>
<feature type="transmembrane region" description="Helical" evidence="8">
    <location>
        <begin position="161"/>
        <end position="180"/>
    </location>
</feature>
<feature type="transmembrane region" description="Helical" evidence="8">
    <location>
        <begin position="134"/>
        <end position="155"/>
    </location>
</feature>
<feature type="transmembrane region" description="Helical" evidence="8">
    <location>
        <begin position="12"/>
        <end position="32"/>
    </location>
</feature>
<dbReference type="Pfam" id="PF12832">
    <property type="entry name" value="MFS_1_like"/>
    <property type="match status" value="1"/>
</dbReference>
<feature type="transmembrane region" description="Helical" evidence="8">
    <location>
        <begin position="272"/>
        <end position="291"/>
    </location>
</feature>
<feature type="transmembrane region" description="Helical" evidence="8">
    <location>
        <begin position="247"/>
        <end position="265"/>
    </location>
</feature>
<dbReference type="InterPro" id="IPR024989">
    <property type="entry name" value="MFS_assoc_dom"/>
</dbReference>
<evidence type="ECO:0000256" key="2">
    <source>
        <dbReference type="ARBA" id="ARBA00022448"/>
    </source>
</evidence>
<dbReference type="AlphaFoldDB" id="A0A6V8SBJ0"/>
<comment type="subcellular location">
    <subcellularLocation>
        <location evidence="1">Cell inner membrane</location>
        <topology evidence="1">Multi-pass membrane protein</topology>
    </subcellularLocation>
</comment>
<name>A0A6V8SBJ0_9CLOT</name>
<evidence type="ECO:0000256" key="1">
    <source>
        <dbReference type="ARBA" id="ARBA00004429"/>
    </source>
</evidence>
<evidence type="ECO:0000313" key="11">
    <source>
        <dbReference type="Proteomes" id="UP000580568"/>
    </source>
</evidence>
<keyword evidence="4" id="KW-0997">Cell inner membrane</keyword>
<dbReference type="RefSeq" id="WP_183275653.1">
    <property type="nucleotide sequence ID" value="NZ_BLZR01000001.1"/>
</dbReference>
<keyword evidence="11" id="KW-1185">Reference proteome</keyword>
<feature type="domain" description="Major facilitator superfamily associated" evidence="9">
    <location>
        <begin position="10"/>
        <end position="361"/>
    </location>
</feature>
<proteinExistence type="predicted"/>
<evidence type="ECO:0000256" key="8">
    <source>
        <dbReference type="SAM" id="Phobius"/>
    </source>
</evidence>
<evidence type="ECO:0000256" key="4">
    <source>
        <dbReference type="ARBA" id="ARBA00022519"/>
    </source>
</evidence>
<feature type="transmembrane region" description="Helical" evidence="8">
    <location>
        <begin position="73"/>
        <end position="89"/>
    </location>
</feature>
<evidence type="ECO:0000313" key="10">
    <source>
        <dbReference type="EMBL" id="GFP74066.1"/>
    </source>
</evidence>
<evidence type="ECO:0000256" key="6">
    <source>
        <dbReference type="ARBA" id="ARBA00022989"/>
    </source>
</evidence>
<dbReference type="Gene3D" id="1.20.1250.20">
    <property type="entry name" value="MFS general substrate transporter like domains"/>
    <property type="match status" value="2"/>
</dbReference>
<keyword evidence="2" id="KW-0813">Transport</keyword>
<feature type="transmembrane region" description="Helical" evidence="8">
    <location>
        <begin position="208"/>
        <end position="227"/>
    </location>
</feature>
<accession>A0A6V8SBJ0</accession>
<dbReference type="SUPFAM" id="SSF103473">
    <property type="entry name" value="MFS general substrate transporter"/>
    <property type="match status" value="1"/>
</dbReference>
<evidence type="ECO:0000256" key="3">
    <source>
        <dbReference type="ARBA" id="ARBA00022475"/>
    </source>
</evidence>
<reference evidence="10 11" key="1">
    <citation type="submission" date="2020-07" db="EMBL/GenBank/DDBJ databases">
        <title>A new beta-1,3-glucan-decomposing anaerobic bacterium isolated from anoxic soil subjected to biological soil disinfestation.</title>
        <authorList>
            <person name="Ueki A."/>
            <person name="Tonouchi A."/>
        </authorList>
    </citation>
    <scope>NUCLEOTIDE SEQUENCE [LARGE SCALE GENOMIC DNA]</scope>
    <source>
        <strain evidence="10 11">TW1</strain>
    </source>
</reference>
<dbReference type="Proteomes" id="UP000580568">
    <property type="component" value="Unassembled WGS sequence"/>
</dbReference>
<dbReference type="EMBL" id="BLZR01000001">
    <property type="protein sequence ID" value="GFP74066.1"/>
    <property type="molecule type" value="Genomic_DNA"/>
</dbReference>
<feature type="transmembrane region" description="Helical" evidence="8">
    <location>
        <begin position="44"/>
        <end position="64"/>
    </location>
</feature>
<sequence>MEKSKQKYLYAFSYILLYMAFSFAMTQFTPFLSKLGYDSMQRGILLSSYAFTTIVFQMLFGFLCDKYSSIKKFVVAALMIYAVSTYLFYRMETQFFIYHVIVIAFSGGLVNTTCGLCDAWVLGADKYLRKNLSFIKTFGSIGWATGSIILSSIISRFGYNGVGNGILILCIISLGVLHFIKDVDRHTDKSTGKLGLADIKELILNKRYSLLVFILFLMYCVIITNNTAVVDKMLSIGATDLQIGYKWSIQSMIEIPTYLFGSYFLRKFNHYSLLKVSALALTIQFVLLGMSSSITQIIALSAFQMLTTPLVMITSQTLIYGLTSEKMKATGQLFALSIFTGVSSLLVPAGAGVMTRYFSPSTTLFTAASLGALAFVLINALKKCDIVYKGTVVE</sequence>
<protein>
    <recommendedName>
        <fullName evidence="9">Major facilitator superfamily associated domain-containing protein</fullName>
    </recommendedName>
</protein>
<feature type="transmembrane region" description="Helical" evidence="8">
    <location>
        <begin position="95"/>
        <end position="122"/>
    </location>
</feature>
<keyword evidence="6 8" id="KW-1133">Transmembrane helix</keyword>
<feature type="transmembrane region" description="Helical" evidence="8">
    <location>
        <begin position="333"/>
        <end position="358"/>
    </location>
</feature>
<keyword evidence="7 8" id="KW-0472">Membrane</keyword>
<gene>
    <name evidence="10" type="ORF">bsdtw1_00104</name>
</gene>
<evidence type="ECO:0000256" key="7">
    <source>
        <dbReference type="ARBA" id="ARBA00023136"/>
    </source>
</evidence>
<organism evidence="10 11">
    <name type="scientific">Clostridium fungisolvens</name>
    <dbReference type="NCBI Taxonomy" id="1604897"/>
    <lineage>
        <taxon>Bacteria</taxon>
        <taxon>Bacillati</taxon>
        <taxon>Bacillota</taxon>
        <taxon>Clostridia</taxon>
        <taxon>Eubacteriales</taxon>
        <taxon>Clostridiaceae</taxon>
        <taxon>Clostridium</taxon>
    </lineage>
</organism>
<dbReference type="GO" id="GO:0005886">
    <property type="term" value="C:plasma membrane"/>
    <property type="evidence" value="ECO:0007669"/>
    <property type="project" value="UniProtKB-SubCell"/>
</dbReference>